<dbReference type="SUPFAM" id="SSF53795">
    <property type="entry name" value="PEP carboxykinase-like"/>
    <property type="match status" value="1"/>
</dbReference>
<reference evidence="2" key="1">
    <citation type="submission" date="2014-05" db="EMBL/GenBank/DDBJ databases">
        <authorList>
            <person name="Kube M."/>
        </authorList>
    </citation>
    <scope>NUCLEOTIDE SEQUENCE [LARGE SCALE GENOMIC DNA]</scope>
</reference>
<keyword evidence="2" id="KW-1185">Reference proteome</keyword>
<evidence type="ECO:0000313" key="2">
    <source>
        <dbReference type="Proteomes" id="UP000032434"/>
    </source>
</evidence>
<dbReference type="AlphaFoldDB" id="A0A061AHP9"/>
<proteinExistence type="predicted"/>
<dbReference type="HOGENOM" id="CLU_468285_0_0_14"/>
<name>A0A061AHP9_9MOLU</name>
<dbReference type="RefSeq" id="WP_045749043.1">
    <property type="nucleotide sequence ID" value="NZ_FUZK01000003.1"/>
</dbReference>
<dbReference type="STRING" id="35623.Aocu_04290"/>
<dbReference type="InParanoid" id="A0A061AHP9"/>
<protein>
    <submittedName>
        <fullName evidence="1">Phosphoenolpyruvate carboxykinase</fullName>
    </submittedName>
</protein>
<keyword evidence="1" id="KW-0670">Pyruvate</keyword>
<gene>
    <name evidence="1" type="primary">pck</name>
    <name evidence="1" type="ORF">Aocu_04290</name>
</gene>
<keyword evidence="1" id="KW-0808">Transferase</keyword>
<accession>A0A061AHP9</accession>
<sequence>MKDYFLDNTSFIIQFNRIPCNSEANILNSKPFQMILRRYIYEVKALGDKAYTWITKLNTKELVALYKALLVFDYDEVHQSLDLLKDEAARYAFYMFTEGLYDYWRKLERYGFFSRSRLDDDQNINQRLTESNDHFSNLVLKLYRTVSQKIINKNYLLLRQLPAGTQANLSLVSNPWTFDTPYTKLTDTRFVTSIVIRPPLMIYSKANTRTGLFTPADENPLEKLELNKNDFVVAAIKVGPYLTYAYIHHKFLKYAVTLGSLFELASFDEYKDKKPDLIYVYGISDNAYDGKYFYDEKNDIYSGYVSLDDKNDYFGYVKKMLLTLHNVKMIRENKLPIHGAMFRLTLKNGDTKNICIIGDSGAGKSETIESMRLVGEKFINNIEIIYDDMGTFDMLGNEVISYGTEIGAFVRLDDLDQGYAYKQIDRAVFLNPNKTNARVVLPASDYQFVMMKHKVDLLLYANNYDEDHEGIKVYDNLDEVLEIFQKGERKAKGTTSEVGMTKTYFANPFGPVQHEKENQVLLEKYFKKLYDNQIPVGVIYTKLALDGFEQKGPKLAAEELIKFLTQKK</sequence>
<dbReference type="KEGG" id="aoc:Aocu_04290"/>
<dbReference type="Proteomes" id="UP000032434">
    <property type="component" value="Chromosome 1"/>
</dbReference>
<dbReference type="PATRIC" id="fig|35623.3.peg.430"/>
<dbReference type="EMBL" id="LK028559">
    <property type="protein sequence ID" value="CDR30502.1"/>
    <property type="molecule type" value="Genomic_DNA"/>
</dbReference>
<evidence type="ECO:0000313" key="1">
    <source>
        <dbReference type="EMBL" id="CDR30502.1"/>
    </source>
</evidence>
<dbReference type="OrthoDB" id="7052199at2"/>
<keyword evidence="1" id="KW-0418">Kinase</keyword>
<dbReference type="GO" id="GO:0016301">
    <property type="term" value="F:kinase activity"/>
    <property type="evidence" value="ECO:0007669"/>
    <property type="project" value="UniProtKB-KW"/>
</dbReference>
<organism evidence="1 2">
    <name type="scientific">Acholeplasma oculi</name>
    <dbReference type="NCBI Taxonomy" id="35623"/>
    <lineage>
        <taxon>Bacteria</taxon>
        <taxon>Bacillati</taxon>
        <taxon>Mycoplasmatota</taxon>
        <taxon>Mollicutes</taxon>
        <taxon>Acholeplasmatales</taxon>
        <taxon>Acholeplasmataceae</taxon>
        <taxon>Acholeplasma</taxon>
    </lineage>
</organism>